<keyword evidence="1" id="KW-0472">Membrane</keyword>
<dbReference type="PANTHER" id="PTHR37415:SF1">
    <property type="entry name" value="CELL FUSION PROTEIN AFF-1"/>
    <property type="match status" value="1"/>
</dbReference>
<feature type="signal peptide" evidence="2">
    <location>
        <begin position="1"/>
        <end position="30"/>
    </location>
</feature>
<accession>A0A915DTV8</accession>
<protein>
    <submittedName>
        <fullName evidence="4">Uncharacterized protein</fullName>
    </submittedName>
</protein>
<organism evidence="3 4">
    <name type="scientific">Ditylenchus dipsaci</name>
    <dbReference type="NCBI Taxonomy" id="166011"/>
    <lineage>
        <taxon>Eukaryota</taxon>
        <taxon>Metazoa</taxon>
        <taxon>Ecdysozoa</taxon>
        <taxon>Nematoda</taxon>
        <taxon>Chromadorea</taxon>
        <taxon>Rhabditida</taxon>
        <taxon>Tylenchina</taxon>
        <taxon>Tylenchomorpha</taxon>
        <taxon>Sphaerularioidea</taxon>
        <taxon>Anguinidae</taxon>
        <taxon>Anguininae</taxon>
        <taxon>Ditylenchus</taxon>
    </lineage>
</organism>
<reference evidence="4" key="1">
    <citation type="submission" date="2022-11" db="UniProtKB">
        <authorList>
            <consortium name="WormBaseParasite"/>
        </authorList>
    </citation>
    <scope>IDENTIFICATION</scope>
</reference>
<keyword evidence="1" id="KW-1133">Transmembrane helix</keyword>
<dbReference type="Pfam" id="PF14884">
    <property type="entry name" value="EFF-AFF"/>
    <property type="match status" value="2"/>
</dbReference>
<feature type="chain" id="PRO_5038077917" evidence="2">
    <location>
        <begin position="31"/>
        <end position="569"/>
    </location>
</feature>
<keyword evidence="1" id="KW-0812">Transmembrane</keyword>
<sequence>MILLFWTSNESSQTILLLLLLLSSLEMCQPGITYGRQTEEGGVELPHCTRNMIMSDYEEMSNRRRTKQESNQEDQQLNVTSHSEFVMSLRETTCLTLEFNQTYGQNLPIRVSYLHTIEYLRLEHNYAITGKYKFAIPLISQQCKCDCAGGDAISNTGCITSAKSELCCQIQIDPYKDWSFQAVRLKQPDTMLILRYRIYQRLNGEKRWKQQADQHITLPLNRGVAKFVLNNDHSIQIIAHSTRPNRQVEPGMYFWQIGADGQQLREVGMAEVGGWQVECAQGTVKLTQAQHVNVQDCKAQKYTSTFNAEQFVLRSDDEDIVNYELGSTLLEDAWVAAIDVDSNNRFIKIEHAEGAQLTLGITTESRPNIIHHTSQFTGFTGAIQLDSESNRYLNLTLQNARGSFVVEVYAKDYKAVMDLVFSIQVGDQSRAEFRTIAPVDATIQDKRLVCIFPAGDYNGQICNWLEYLAEPLREFKVAHRWWQQGHAECIGCNERGVDSVLAAVSYLCQILIDPRNWLDGLNSPTEFFTCVIEILLCISALLLGIAIFTKCIIPLFRCVSSISSPPKKK</sequence>
<feature type="transmembrane region" description="Helical" evidence="1">
    <location>
        <begin position="531"/>
        <end position="559"/>
    </location>
</feature>
<dbReference type="InterPro" id="IPR029213">
    <property type="entry name" value="Fusogen_EFF/AFF"/>
</dbReference>
<keyword evidence="3" id="KW-1185">Reference proteome</keyword>
<evidence type="ECO:0000313" key="3">
    <source>
        <dbReference type="Proteomes" id="UP000887574"/>
    </source>
</evidence>
<dbReference type="Gene3D" id="2.60.98.60">
    <property type="entry name" value="Cell-cell fusogen EFF/AFF, domain 1"/>
    <property type="match status" value="2"/>
</dbReference>
<dbReference type="Gene3D" id="2.60.40.3980">
    <property type="entry name" value="Cell-cell fusogen EFF/AFF, domain 3"/>
    <property type="match status" value="1"/>
</dbReference>
<evidence type="ECO:0000256" key="1">
    <source>
        <dbReference type="SAM" id="Phobius"/>
    </source>
</evidence>
<dbReference type="PANTHER" id="PTHR37415">
    <property type="entry name" value="EFF-1A"/>
    <property type="match status" value="1"/>
</dbReference>
<proteinExistence type="predicted"/>
<evidence type="ECO:0000256" key="2">
    <source>
        <dbReference type="SAM" id="SignalP"/>
    </source>
</evidence>
<dbReference type="AlphaFoldDB" id="A0A915DTV8"/>
<dbReference type="GO" id="GO:0044291">
    <property type="term" value="C:cell-cell contact zone"/>
    <property type="evidence" value="ECO:0007669"/>
    <property type="project" value="TreeGrafter"/>
</dbReference>
<name>A0A915DTV8_9BILA</name>
<keyword evidence="2" id="KW-0732">Signal</keyword>
<evidence type="ECO:0000313" key="4">
    <source>
        <dbReference type="WBParaSite" id="jg23452"/>
    </source>
</evidence>
<dbReference type="GO" id="GO:0000768">
    <property type="term" value="P:syncytium formation by plasma membrane fusion"/>
    <property type="evidence" value="ECO:0007669"/>
    <property type="project" value="TreeGrafter"/>
</dbReference>
<dbReference type="WBParaSite" id="jg23452">
    <property type="protein sequence ID" value="jg23452"/>
    <property type="gene ID" value="jg23452"/>
</dbReference>
<dbReference type="Proteomes" id="UP000887574">
    <property type="component" value="Unplaced"/>
</dbReference>
<dbReference type="InterPro" id="IPR043076">
    <property type="entry name" value="Fusogen_EFF/AFF_dom3"/>
</dbReference>